<dbReference type="NCBIfam" id="NF001413">
    <property type="entry name" value="PRK00290.1"/>
    <property type="match status" value="1"/>
</dbReference>
<dbReference type="FunFam" id="1.20.1270.10:FF:000003">
    <property type="entry name" value="heat shock cognate 71 kDa protein-like"/>
    <property type="match status" value="1"/>
</dbReference>
<dbReference type="PROSITE" id="PS01036">
    <property type="entry name" value="HSP70_3"/>
    <property type="match status" value="1"/>
</dbReference>
<dbReference type="InterPro" id="IPR013126">
    <property type="entry name" value="Hsp_70_fam"/>
</dbReference>
<dbReference type="EMBL" id="MH706760">
    <property type="protein sequence ID" value="QBQ64829.1"/>
    <property type="molecule type" value="mRNA"/>
</dbReference>
<dbReference type="FunFam" id="3.30.420.40:FF:000172">
    <property type="entry name" value="Heat shock 70 kDa protein"/>
    <property type="match status" value="1"/>
</dbReference>
<feature type="region of interest" description="Disordered" evidence="7">
    <location>
        <begin position="614"/>
        <end position="653"/>
    </location>
</feature>
<dbReference type="Gene3D" id="3.90.640.10">
    <property type="entry name" value="Actin, Chain A, domain 4"/>
    <property type="match status" value="1"/>
</dbReference>
<evidence type="ECO:0000256" key="6">
    <source>
        <dbReference type="RuleBase" id="RU003322"/>
    </source>
</evidence>
<dbReference type="Pfam" id="PF00012">
    <property type="entry name" value="HSP70"/>
    <property type="match status" value="1"/>
</dbReference>
<dbReference type="PROSITE" id="PS00297">
    <property type="entry name" value="HSP70_1"/>
    <property type="match status" value="1"/>
</dbReference>
<comment type="similarity">
    <text evidence="1 6">Belongs to the heat shock protein 70 family.</text>
</comment>
<dbReference type="FunFam" id="3.30.30.30:FF:000001">
    <property type="entry name" value="heat shock 70 kDa protein-like"/>
    <property type="match status" value="1"/>
</dbReference>
<dbReference type="AlphaFoldDB" id="A0A482M0D7"/>
<dbReference type="Gene3D" id="3.30.30.30">
    <property type="match status" value="1"/>
</dbReference>
<dbReference type="InterPro" id="IPR029047">
    <property type="entry name" value="HSP70_peptide-bd_sf"/>
</dbReference>
<name>A0A482M0D7_CANBE</name>
<keyword evidence="4 8" id="KW-0346">Stress response</keyword>
<gene>
    <name evidence="8" type="primary">HSP70</name>
</gene>
<feature type="compositionally biased region" description="Gly residues" evidence="7">
    <location>
        <begin position="617"/>
        <end position="645"/>
    </location>
</feature>
<evidence type="ECO:0000256" key="3">
    <source>
        <dbReference type="ARBA" id="ARBA00022840"/>
    </source>
</evidence>
<evidence type="ECO:0000313" key="8">
    <source>
        <dbReference type="EMBL" id="QBQ64829.1"/>
    </source>
</evidence>
<dbReference type="FunFam" id="3.30.420.40:FF:000026">
    <property type="entry name" value="Heat shock protein 70"/>
    <property type="match status" value="1"/>
</dbReference>
<evidence type="ECO:0000256" key="2">
    <source>
        <dbReference type="ARBA" id="ARBA00022741"/>
    </source>
</evidence>
<protein>
    <recommendedName>
        <fullName evidence="5">Heat shock 70 kDa protein cognate 4</fullName>
    </recommendedName>
</protein>
<dbReference type="GO" id="GO:0005524">
    <property type="term" value="F:ATP binding"/>
    <property type="evidence" value="ECO:0007669"/>
    <property type="project" value="UniProtKB-KW"/>
</dbReference>
<dbReference type="PRINTS" id="PR00301">
    <property type="entry name" value="HEATSHOCK70"/>
</dbReference>
<dbReference type="SUPFAM" id="SSF100934">
    <property type="entry name" value="Heat shock protein 70kD (HSP70), C-terminal subdomain"/>
    <property type="match status" value="1"/>
</dbReference>
<keyword evidence="3 6" id="KW-0067">ATP-binding</keyword>
<accession>A0A482M0D7</accession>
<dbReference type="FunFam" id="3.90.640.10:FF:000134">
    <property type="entry name" value="Heat shock cognate 71 kDa protein"/>
    <property type="match status" value="1"/>
</dbReference>
<dbReference type="FunFam" id="3.30.420.40:FF:000135">
    <property type="entry name" value="Heat shock cognate 71 kDa protein"/>
    <property type="match status" value="1"/>
</dbReference>
<dbReference type="SUPFAM" id="SSF53067">
    <property type="entry name" value="Actin-like ATPase domain"/>
    <property type="match status" value="2"/>
</dbReference>
<dbReference type="GO" id="GO:0140662">
    <property type="term" value="F:ATP-dependent protein folding chaperone"/>
    <property type="evidence" value="ECO:0007669"/>
    <property type="project" value="InterPro"/>
</dbReference>
<dbReference type="InterPro" id="IPR018181">
    <property type="entry name" value="Heat_shock_70_CS"/>
</dbReference>
<organism evidence="8">
    <name type="scientific">Cancer borealis</name>
    <name type="common">Jonah crab</name>
    <dbReference type="NCBI Taxonomy" id="39395"/>
    <lineage>
        <taxon>Eukaryota</taxon>
        <taxon>Metazoa</taxon>
        <taxon>Ecdysozoa</taxon>
        <taxon>Arthropoda</taxon>
        <taxon>Crustacea</taxon>
        <taxon>Multicrustacea</taxon>
        <taxon>Malacostraca</taxon>
        <taxon>Eumalacostraca</taxon>
        <taxon>Eucarida</taxon>
        <taxon>Decapoda</taxon>
        <taxon>Pleocyemata</taxon>
        <taxon>Brachyura</taxon>
        <taxon>Eubrachyura</taxon>
        <taxon>Cancroidea</taxon>
        <taxon>Cancridae</taxon>
        <taxon>Cancer</taxon>
    </lineage>
</organism>
<evidence type="ECO:0000256" key="7">
    <source>
        <dbReference type="SAM" id="MobiDB-lite"/>
    </source>
</evidence>
<dbReference type="Gene3D" id="3.30.420.40">
    <property type="match status" value="2"/>
</dbReference>
<dbReference type="InterPro" id="IPR029048">
    <property type="entry name" value="HSP70_C_sf"/>
</dbReference>
<evidence type="ECO:0000256" key="4">
    <source>
        <dbReference type="ARBA" id="ARBA00023016"/>
    </source>
</evidence>
<dbReference type="PROSITE" id="PS00329">
    <property type="entry name" value="HSP70_2"/>
    <property type="match status" value="1"/>
</dbReference>
<sequence>MSRGPAVGIDLGTTYSCVGVFQHGKVEIIANDQGNRTTPSYVAFTDTERLIGDAAKNQVAMNPNNTVFDAKRLIGRKFNDHNVQSDMKHWPFEVFDDSTKPRIRVEYKGEKKSFYPEEISSMVLNKMKETAEAYLGAEVKDAVITVPAYFNDSQRQATKDAGTISGVNVLRIINEPTAAAIAYGLDKKVGGERNVLIFDLGGGTFDVSILTIEDGIFEVKSTAGDTHLGGEDFDNRMVNHFHQEFKRKYKKDPAESKRALRRLRTACERAKRTLSSSTQASVEIDSLFEGIDFYTSVTRARFEELCADLFRGTLEPVEKALRDAKLDKAQIHDIVLVGGSTRIPKIQKLLQDFFNGKELNKSINPDEAVAYGAAVQAAILCGDKSEAVQDLLLLDVTPLSLGIETAGGVMTALIKRNTTIPTKQTQTFTTYSDNQPGVLIQVYEGERAMTKDNNLLGKFELTGIPPAPRGVPQIEVTFDIDANGILNVSAVDKSTGKENKITITNDKGRLSKEEIERMVQDAEKYKAEDEKQRDRIGAKNALESYCFNMKATVEEEKFKDKVSDEDRNKILDACNDAIKWLDANQLGEKDEYEHKQKEIEQICNPIITKMYQAAGGAPPGGMPGGFPGAPGGAPGGGAPSGGGSSGPTIEEVD</sequence>
<dbReference type="PANTHER" id="PTHR19375">
    <property type="entry name" value="HEAT SHOCK PROTEIN 70KDA"/>
    <property type="match status" value="1"/>
</dbReference>
<evidence type="ECO:0000256" key="5">
    <source>
        <dbReference type="ARBA" id="ARBA00072095"/>
    </source>
</evidence>
<proteinExistence type="evidence at transcript level"/>
<dbReference type="SUPFAM" id="SSF100920">
    <property type="entry name" value="Heat shock protein 70kD (HSP70), peptide-binding domain"/>
    <property type="match status" value="1"/>
</dbReference>
<dbReference type="FunFam" id="2.60.34.10:FF:000002">
    <property type="entry name" value="Heat shock 70 kDa"/>
    <property type="match status" value="1"/>
</dbReference>
<evidence type="ECO:0000256" key="1">
    <source>
        <dbReference type="ARBA" id="ARBA00007381"/>
    </source>
</evidence>
<dbReference type="GO" id="GO:0006950">
    <property type="term" value="P:response to stress"/>
    <property type="evidence" value="ECO:0007669"/>
    <property type="project" value="UniProtKB-ARBA"/>
</dbReference>
<dbReference type="InterPro" id="IPR043129">
    <property type="entry name" value="ATPase_NBD"/>
</dbReference>
<dbReference type="CDD" id="cd10233">
    <property type="entry name" value="ASKHA_NBD_HSP70_HSPA1"/>
    <property type="match status" value="1"/>
</dbReference>
<dbReference type="Gene3D" id="1.20.1270.10">
    <property type="match status" value="1"/>
</dbReference>
<keyword evidence="2 6" id="KW-0547">Nucleotide-binding</keyword>
<dbReference type="Gene3D" id="2.60.34.10">
    <property type="entry name" value="Substrate Binding Domain Of DNAk, Chain A, domain 1"/>
    <property type="match status" value="1"/>
</dbReference>
<reference evidence="8" key="1">
    <citation type="submission" date="2018-07" db="EMBL/GenBank/DDBJ databases">
        <authorList>
            <person name="Jolly E.R."/>
            <person name="Liang S."/>
            <person name="Yu X."/>
            <person name="Wood D."/>
        </authorList>
    </citation>
    <scope>NUCLEOTIDE SEQUENCE</scope>
</reference>